<comment type="caution">
    <text evidence="1">The sequence shown here is derived from an EMBL/GenBank/DDBJ whole genome shotgun (WGS) entry which is preliminary data.</text>
</comment>
<protein>
    <submittedName>
        <fullName evidence="1">4634_t:CDS:1</fullName>
    </submittedName>
</protein>
<evidence type="ECO:0000313" key="2">
    <source>
        <dbReference type="Proteomes" id="UP000789920"/>
    </source>
</evidence>
<feature type="non-terminal residue" evidence="1">
    <location>
        <position position="1"/>
    </location>
</feature>
<dbReference type="Proteomes" id="UP000789920">
    <property type="component" value="Unassembled WGS sequence"/>
</dbReference>
<dbReference type="EMBL" id="CAJVQC010149546">
    <property type="protein sequence ID" value="CAG8846063.1"/>
    <property type="molecule type" value="Genomic_DNA"/>
</dbReference>
<organism evidence="1 2">
    <name type="scientific">Racocetra persica</name>
    <dbReference type="NCBI Taxonomy" id="160502"/>
    <lineage>
        <taxon>Eukaryota</taxon>
        <taxon>Fungi</taxon>
        <taxon>Fungi incertae sedis</taxon>
        <taxon>Mucoromycota</taxon>
        <taxon>Glomeromycotina</taxon>
        <taxon>Glomeromycetes</taxon>
        <taxon>Diversisporales</taxon>
        <taxon>Gigasporaceae</taxon>
        <taxon>Racocetra</taxon>
    </lineage>
</organism>
<name>A0ACA9SQ46_9GLOM</name>
<sequence>EIITLWDLQYKNKKNDEGEEFTLELVGELLDKWGPIPRSVLLKWDDKTYQKKYDNLISKSDLEKCVNSIDKSGMPTDTISGRLVHLDVKSNFTEFVYRFTSSRVSDLMIQAYETKTKIDVRNFVASSHEHPMIAGFRGNLFEDYAHLELQRG</sequence>
<proteinExistence type="predicted"/>
<accession>A0ACA9SQ46</accession>
<feature type="non-terminal residue" evidence="1">
    <location>
        <position position="152"/>
    </location>
</feature>
<keyword evidence="2" id="KW-1185">Reference proteome</keyword>
<evidence type="ECO:0000313" key="1">
    <source>
        <dbReference type="EMBL" id="CAG8846063.1"/>
    </source>
</evidence>
<gene>
    <name evidence="1" type="ORF">RPERSI_LOCUS33949</name>
</gene>
<reference evidence="1" key="1">
    <citation type="submission" date="2021-06" db="EMBL/GenBank/DDBJ databases">
        <authorList>
            <person name="Kallberg Y."/>
            <person name="Tangrot J."/>
            <person name="Rosling A."/>
        </authorList>
    </citation>
    <scope>NUCLEOTIDE SEQUENCE</scope>
    <source>
        <strain evidence="1">MA461A</strain>
    </source>
</reference>